<gene>
    <name evidence="8" type="ORF">ADH67_08590</name>
</gene>
<dbReference type="Proteomes" id="UP000214610">
    <property type="component" value="Unassembled WGS sequence"/>
</dbReference>
<proteinExistence type="inferred from homology"/>
<feature type="transmembrane region" description="Helical" evidence="7">
    <location>
        <begin position="218"/>
        <end position="236"/>
    </location>
</feature>
<keyword evidence="9" id="KW-1185">Reference proteome</keyword>
<comment type="similarity">
    <text evidence="2">Belongs to the NrfD family.</text>
</comment>
<evidence type="ECO:0000256" key="6">
    <source>
        <dbReference type="ARBA" id="ARBA00023136"/>
    </source>
</evidence>
<dbReference type="EMBL" id="NHMP01000005">
    <property type="protein sequence ID" value="OXE47210.1"/>
    <property type="molecule type" value="Genomic_DNA"/>
</dbReference>
<feature type="transmembrane region" description="Helical" evidence="7">
    <location>
        <begin position="56"/>
        <end position="77"/>
    </location>
</feature>
<keyword evidence="6 7" id="KW-0472">Membrane</keyword>
<evidence type="ECO:0000313" key="9">
    <source>
        <dbReference type="Proteomes" id="UP000214610"/>
    </source>
</evidence>
<evidence type="ECO:0000256" key="7">
    <source>
        <dbReference type="SAM" id="Phobius"/>
    </source>
</evidence>
<evidence type="ECO:0000256" key="4">
    <source>
        <dbReference type="ARBA" id="ARBA00022692"/>
    </source>
</evidence>
<accession>A0A227KHB9</accession>
<feature type="transmembrane region" description="Helical" evidence="7">
    <location>
        <begin position="256"/>
        <end position="275"/>
    </location>
</feature>
<feature type="transmembrane region" description="Helical" evidence="7">
    <location>
        <begin position="21"/>
        <end position="44"/>
    </location>
</feature>
<feature type="transmembrane region" description="Helical" evidence="7">
    <location>
        <begin position="142"/>
        <end position="169"/>
    </location>
</feature>
<dbReference type="Gene3D" id="1.20.1630.10">
    <property type="entry name" value="Formate dehydrogenase/DMSO reductase domain"/>
    <property type="match status" value="1"/>
</dbReference>
<feature type="transmembrane region" description="Helical" evidence="7">
    <location>
        <begin position="97"/>
        <end position="121"/>
    </location>
</feature>
<name>A0A227KHB9_9BURK</name>
<protein>
    <submittedName>
        <fullName evidence="8">Nitrite reductase</fullName>
    </submittedName>
</protein>
<dbReference type="Pfam" id="PF03916">
    <property type="entry name" value="NrfD"/>
    <property type="match status" value="1"/>
</dbReference>
<dbReference type="RefSeq" id="WP_066594239.1">
    <property type="nucleotide sequence ID" value="NZ_CAJTBZ010000008.1"/>
</dbReference>
<keyword evidence="5 7" id="KW-1133">Transmembrane helix</keyword>
<comment type="subcellular location">
    <subcellularLocation>
        <location evidence="1">Cell membrane</location>
        <topology evidence="1">Multi-pass membrane protein</topology>
    </subcellularLocation>
</comment>
<evidence type="ECO:0000256" key="2">
    <source>
        <dbReference type="ARBA" id="ARBA00008929"/>
    </source>
</evidence>
<dbReference type="PANTHER" id="PTHR34856:SF2">
    <property type="entry name" value="PROTEIN NRFD"/>
    <property type="match status" value="1"/>
</dbReference>
<keyword evidence="4 7" id="KW-0812">Transmembrane</keyword>
<evidence type="ECO:0000256" key="1">
    <source>
        <dbReference type="ARBA" id="ARBA00004651"/>
    </source>
</evidence>
<keyword evidence="3" id="KW-1003">Cell membrane</keyword>
<dbReference type="InterPro" id="IPR052049">
    <property type="entry name" value="Electron_transfer_protein"/>
</dbReference>
<dbReference type="GeneID" id="78362163"/>
<comment type="caution">
    <text evidence="8">The sequence shown here is derived from an EMBL/GenBank/DDBJ whole genome shotgun (WGS) entry which is preliminary data.</text>
</comment>
<feature type="transmembrane region" description="Helical" evidence="7">
    <location>
        <begin position="287"/>
        <end position="309"/>
    </location>
</feature>
<evidence type="ECO:0000313" key="8">
    <source>
        <dbReference type="EMBL" id="OXE47210.1"/>
    </source>
</evidence>
<dbReference type="PANTHER" id="PTHR34856">
    <property type="entry name" value="PROTEIN NRFD"/>
    <property type="match status" value="1"/>
</dbReference>
<dbReference type="GO" id="GO:0005886">
    <property type="term" value="C:plasma membrane"/>
    <property type="evidence" value="ECO:0007669"/>
    <property type="project" value="UniProtKB-SubCell"/>
</dbReference>
<dbReference type="AlphaFoldDB" id="A0A227KHB9"/>
<feature type="transmembrane region" description="Helical" evidence="7">
    <location>
        <begin position="175"/>
        <end position="197"/>
    </location>
</feature>
<evidence type="ECO:0000256" key="5">
    <source>
        <dbReference type="ARBA" id="ARBA00022989"/>
    </source>
</evidence>
<dbReference type="InterPro" id="IPR005614">
    <property type="entry name" value="NrfD-like"/>
</dbReference>
<evidence type="ECO:0000256" key="3">
    <source>
        <dbReference type="ARBA" id="ARBA00022475"/>
    </source>
</evidence>
<sequence>MDGTITFTTGLSEGIAWPWPIAVYLFLAGISGGAVAVALMLNFFKHKSDVTPILKSASIIGLATILLGMLCLVLDLTNPLYFWRILVYYNPTSVMSIGVMLLLFYIPLVAVLFVMCFADTFSTWPLLGWIKPVCEELEAWKTWINSIVMVLALAICAYTGFLISALIRFPLINTAVLPALFVASGISAGMAATKILAAWFFGAKETDPDMHAMHQAEWPVMATEAFCLFMIAIALLSGNESAKLAFSAFTEGVWAVVFWVGAVCVGFGVPLLASIVAGSKPESKMSFYFAGLCAIGGMMCLRLFILYAGQMNTLV</sequence>
<reference evidence="9" key="1">
    <citation type="submission" date="2017-05" db="EMBL/GenBank/DDBJ databases">
        <title>Improved OligoMM genomes.</title>
        <authorList>
            <person name="Garzetti D."/>
        </authorList>
    </citation>
    <scope>NUCLEOTIDE SEQUENCE [LARGE SCALE GENOMIC DNA]</scope>
    <source>
        <strain evidence="9">YL45</strain>
    </source>
</reference>
<organism evidence="8 9">
    <name type="scientific">Turicimonas muris</name>
    <dbReference type="NCBI Taxonomy" id="1796652"/>
    <lineage>
        <taxon>Bacteria</taxon>
        <taxon>Pseudomonadati</taxon>
        <taxon>Pseudomonadota</taxon>
        <taxon>Betaproteobacteria</taxon>
        <taxon>Burkholderiales</taxon>
        <taxon>Sutterellaceae</taxon>
        <taxon>Turicimonas</taxon>
    </lineage>
</organism>